<dbReference type="PANTHER" id="PTHR43133:SF46">
    <property type="entry name" value="RNA POLYMERASE SIGMA-70 FACTOR ECF SUBFAMILY"/>
    <property type="match status" value="1"/>
</dbReference>
<comment type="similarity">
    <text evidence="1">Belongs to the sigma-70 factor family. ECF subfamily.</text>
</comment>
<protein>
    <submittedName>
        <fullName evidence="7">RNA polymerase sigma factor</fullName>
    </submittedName>
</protein>
<evidence type="ECO:0000256" key="4">
    <source>
        <dbReference type="ARBA" id="ARBA00023163"/>
    </source>
</evidence>
<dbReference type="InterPro" id="IPR007627">
    <property type="entry name" value="RNA_pol_sigma70_r2"/>
</dbReference>
<dbReference type="PANTHER" id="PTHR43133">
    <property type="entry name" value="RNA POLYMERASE ECF-TYPE SIGMA FACTO"/>
    <property type="match status" value="1"/>
</dbReference>
<dbReference type="InterPro" id="IPR014284">
    <property type="entry name" value="RNA_pol_sigma-70_dom"/>
</dbReference>
<dbReference type="Proteomes" id="UP000823769">
    <property type="component" value="Unassembled WGS sequence"/>
</dbReference>
<keyword evidence="3" id="KW-0731">Sigma factor</keyword>
<name>A0A9D9NPL2_9BACT</name>
<dbReference type="SUPFAM" id="SSF88659">
    <property type="entry name" value="Sigma3 and sigma4 domains of RNA polymerase sigma factors"/>
    <property type="match status" value="1"/>
</dbReference>
<sequence length="188" mass="21167">MNGSGRQTTEADLVRLARNKDTAAVRAIYDSCAQYLFAVCRRYVGDPDSAADVLQDSFVKIFSSLDKFEWRGEGSLKSWMRRIVVNEALMYLRNRRRSAGLVADEAVPDVPDEDPDVDNVPMPVLQQMIAGLPDGYRTVFNLYVFEGMSHRQIAGALGISENTSYSQFSRAKSLLAAKIKEYRENEQQ</sequence>
<dbReference type="EMBL" id="JADILW010000092">
    <property type="protein sequence ID" value="MBO8480738.1"/>
    <property type="molecule type" value="Genomic_DNA"/>
</dbReference>
<dbReference type="InterPro" id="IPR013249">
    <property type="entry name" value="RNA_pol_sigma70_r4_t2"/>
</dbReference>
<organism evidence="7 8">
    <name type="scientific">Candidatus Cryptobacteroides avistercoris</name>
    <dbReference type="NCBI Taxonomy" id="2840758"/>
    <lineage>
        <taxon>Bacteria</taxon>
        <taxon>Pseudomonadati</taxon>
        <taxon>Bacteroidota</taxon>
        <taxon>Bacteroidia</taxon>
        <taxon>Bacteroidales</taxon>
        <taxon>Candidatus Cryptobacteroides</taxon>
    </lineage>
</organism>
<evidence type="ECO:0000256" key="3">
    <source>
        <dbReference type="ARBA" id="ARBA00023082"/>
    </source>
</evidence>
<dbReference type="GO" id="GO:0016987">
    <property type="term" value="F:sigma factor activity"/>
    <property type="evidence" value="ECO:0007669"/>
    <property type="project" value="UniProtKB-KW"/>
</dbReference>
<dbReference type="Pfam" id="PF08281">
    <property type="entry name" value="Sigma70_r4_2"/>
    <property type="match status" value="1"/>
</dbReference>
<dbReference type="AlphaFoldDB" id="A0A9D9NPL2"/>
<dbReference type="InterPro" id="IPR039425">
    <property type="entry name" value="RNA_pol_sigma-70-like"/>
</dbReference>
<dbReference type="NCBIfam" id="TIGR02937">
    <property type="entry name" value="sigma70-ECF"/>
    <property type="match status" value="1"/>
</dbReference>
<keyword evidence="4" id="KW-0804">Transcription</keyword>
<dbReference type="Gene3D" id="1.10.1740.10">
    <property type="match status" value="1"/>
</dbReference>
<evidence type="ECO:0000256" key="1">
    <source>
        <dbReference type="ARBA" id="ARBA00010641"/>
    </source>
</evidence>
<feature type="domain" description="RNA polymerase sigma-70 region 2" evidence="5">
    <location>
        <begin position="29"/>
        <end position="97"/>
    </location>
</feature>
<comment type="caution">
    <text evidence="7">The sequence shown here is derived from an EMBL/GenBank/DDBJ whole genome shotgun (WGS) entry which is preliminary data.</text>
</comment>
<dbReference type="CDD" id="cd06171">
    <property type="entry name" value="Sigma70_r4"/>
    <property type="match status" value="1"/>
</dbReference>
<proteinExistence type="inferred from homology"/>
<evidence type="ECO:0000313" key="8">
    <source>
        <dbReference type="Proteomes" id="UP000823769"/>
    </source>
</evidence>
<feature type="domain" description="RNA polymerase sigma factor 70 region 4 type 2" evidence="6">
    <location>
        <begin position="125"/>
        <end position="174"/>
    </location>
</feature>
<evidence type="ECO:0000259" key="5">
    <source>
        <dbReference type="Pfam" id="PF04542"/>
    </source>
</evidence>
<dbReference type="GO" id="GO:0003677">
    <property type="term" value="F:DNA binding"/>
    <property type="evidence" value="ECO:0007669"/>
    <property type="project" value="InterPro"/>
</dbReference>
<reference evidence="7" key="2">
    <citation type="journal article" date="2021" name="PeerJ">
        <title>Extensive microbial diversity within the chicken gut microbiome revealed by metagenomics and culture.</title>
        <authorList>
            <person name="Gilroy R."/>
            <person name="Ravi A."/>
            <person name="Getino M."/>
            <person name="Pursley I."/>
            <person name="Horton D.L."/>
            <person name="Alikhan N.F."/>
            <person name="Baker D."/>
            <person name="Gharbi K."/>
            <person name="Hall N."/>
            <person name="Watson M."/>
            <person name="Adriaenssens E.M."/>
            <person name="Foster-Nyarko E."/>
            <person name="Jarju S."/>
            <person name="Secka A."/>
            <person name="Antonio M."/>
            <person name="Oren A."/>
            <person name="Chaudhuri R.R."/>
            <person name="La Ragione R."/>
            <person name="Hildebrand F."/>
            <person name="Pallen M.J."/>
        </authorList>
    </citation>
    <scope>NUCLEOTIDE SEQUENCE</scope>
    <source>
        <strain evidence="7">B3-1481</strain>
    </source>
</reference>
<keyword evidence="2" id="KW-0805">Transcription regulation</keyword>
<dbReference type="Pfam" id="PF04542">
    <property type="entry name" value="Sigma70_r2"/>
    <property type="match status" value="1"/>
</dbReference>
<accession>A0A9D9NPL2</accession>
<dbReference type="InterPro" id="IPR013324">
    <property type="entry name" value="RNA_pol_sigma_r3/r4-like"/>
</dbReference>
<gene>
    <name evidence="7" type="ORF">IAB76_06505</name>
</gene>
<dbReference type="GO" id="GO:0006352">
    <property type="term" value="P:DNA-templated transcription initiation"/>
    <property type="evidence" value="ECO:0007669"/>
    <property type="project" value="InterPro"/>
</dbReference>
<dbReference type="InterPro" id="IPR013325">
    <property type="entry name" value="RNA_pol_sigma_r2"/>
</dbReference>
<dbReference type="InterPro" id="IPR036388">
    <property type="entry name" value="WH-like_DNA-bd_sf"/>
</dbReference>
<reference evidence="7" key="1">
    <citation type="submission" date="2020-10" db="EMBL/GenBank/DDBJ databases">
        <authorList>
            <person name="Gilroy R."/>
        </authorList>
    </citation>
    <scope>NUCLEOTIDE SEQUENCE</scope>
    <source>
        <strain evidence="7">B3-1481</strain>
    </source>
</reference>
<dbReference type="Gene3D" id="1.10.10.10">
    <property type="entry name" value="Winged helix-like DNA-binding domain superfamily/Winged helix DNA-binding domain"/>
    <property type="match status" value="1"/>
</dbReference>
<evidence type="ECO:0000256" key="2">
    <source>
        <dbReference type="ARBA" id="ARBA00023015"/>
    </source>
</evidence>
<evidence type="ECO:0000313" key="7">
    <source>
        <dbReference type="EMBL" id="MBO8480738.1"/>
    </source>
</evidence>
<dbReference type="SUPFAM" id="SSF88946">
    <property type="entry name" value="Sigma2 domain of RNA polymerase sigma factors"/>
    <property type="match status" value="1"/>
</dbReference>
<evidence type="ECO:0000259" key="6">
    <source>
        <dbReference type="Pfam" id="PF08281"/>
    </source>
</evidence>